<dbReference type="Gene3D" id="1.10.4080.10">
    <property type="entry name" value="ADP-ribosylation/Crystallin J1"/>
    <property type="match status" value="1"/>
</dbReference>
<dbReference type="InterPro" id="IPR005502">
    <property type="entry name" value="Ribosyl_crysJ1"/>
</dbReference>
<dbReference type="Pfam" id="PF03747">
    <property type="entry name" value="ADP_ribosyl_GH"/>
    <property type="match status" value="1"/>
</dbReference>
<name>A0ABT2M5S0_9FIRM</name>
<dbReference type="PANTHER" id="PTHR16222">
    <property type="entry name" value="ADP-RIBOSYLGLYCOHYDROLASE"/>
    <property type="match status" value="1"/>
</dbReference>
<proteinExistence type="inferred from homology"/>
<evidence type="ECO:0000313" key="4">
    <source>
        <dbReference type="Proteomes" id="UP001431199"/>
    </source>
</evidence>
<reference evidence="3" key="1">
    <citation type="submission" date="2022-09" db="EMBL/GenBank/DDBJ databases">
        <title>Eubacterium sp. LFL-14 isolated from human feces.</title>
        <authorList>
            <person name="Liu F."/>
        </authorList>
    </citation>
    <scope>NUCLEOTIDE SEQUENCE</scope>
    <source>
        <strain evidence="3">LFL-14</strain>
    </source>
</reference>
<accession>A0ABT2M5S0</accession>
<dbReference type="RefSeq" id="WP_022088845.1">
    <property type="nucleotide sequence ID" value="NZ_JAODBU010000011.1"/>
</dbReference>
<dbReference type="EMBL" id="JAODBU010000011">
    <property type="protein sequence ID" value="MCT7399608.1"/>
    <property type="molecule type" value="Genomic_DNA"/>
</dbReference>
<dbReference type="PANTHER" id="PTHR16222:SF24">
    <property type="entry name" value="ADP-RIBOSYLHYDROLASE ARH3"/>
    <property type="match status" value="1"/>
</dbReference>
<evidence type="ECO:0000256" key="1">
    <source>
        <dbReference type="ARBA" id="ARBA00010702"/>
    </source>
</evidence>
<dbReference type="Proteomes" id="UP001431199">
    <property type="component" value="Unassembled WGS sequence"/>
</dbReference>
<comment type="similarity">
    <text evidence="1">Belongs to the ADP-ribosylglycohydrolase family.</text>
</comment>
<keyword evidence="4" id="KW-1185">Reference proteome</keyword>
<dbReference type="InterPro" id="IPR050792">
    <property type="entry name" value="ADP-ribosylglycohydrolase"/>
</dbReference>
<comment type="caution">
    <text evidence="3">The sequence shown here is derived from an EMBL/GenBank/DDBJ whole genome shotgun (WGS) entry which is preliminary data.</text>
</comment>
<keyword evidence="2" id="KW-0378">Hydrolase</keyword>
<organism evidence="3 4">
    <name type="scientific">Eubacterium album</name>
    <dbReference type="NCBI Taxonomy" id="2978477"/>
    <lineage>
        <taxon>Bacteria</taxon>
        <taxon>Bacillati</taxon>
        <taxon>Bacillota</taxon>
        <taxon>Clostridia</taxon>
        <taxon>Eubacteriales</taxon>
        <taxon>Eubacteriaceae</taxon>
        <taxon>Eubacterium</taxon>
    </lineage>
</organism>
<dbReference type="SUPFAM" id="SSF101478">
    <property type="entry name" value="ADP-ribosylglycohydrolase"/>
    <property type="match status" value="1"/>
</dbReference>
<protein>
    <submittedName>
        <fullName evidence="3">ADP-ribosylglycohydrolase family protein</fullName>
    </submittedName>
</protein>
<sequence>MNPIILDKVRGCMLGGAVGDALGYPVMNLNIDDIRKEHGENGISEYLLDENGKAGISDITQLSLFTANGILSGKTKACKIGTEGPDVATVCQAYKDWVKTQESDNTNESHTTWLYNIENLHSRRHSLESGIDIFKGDFGSVEKPEKLGMDFGAITRIAPVGLYFKEENMQIEEIDVFAANVAASTHGYDAAYISAAILAHIINKVTYTEMTLKEAVSDAMNTVKRLCGYKPHVESVMEGLSRAVSLAGDDIDDKEAVSEIGIGNSADEVLAAAIYFSLKYEEDFEKAIHAAVNNDGKSGAIASVTGNILGAYLGARAIPEKYLEKLELRHIIQIIAEDLHEDCPNTNYFDNFNWIWEEKYGEACYII</sequence>
<gene>
    <name evidence="3" type="ORF">N5B56_11015</name>
</gene>
<evidence type="ECO:0000313" key="3">
    <source>
        <dbReference type="EMBL" id="MCT7399608.1"/>
    </source>
</evidence>
<dbReference type="InterPro" id="IPR036705">
    <property type="entry name" value="Ribosyl_crysJ1_sf"/>
</dbReference>
<evidence type="ECO:0000256" key="2">
    <source>
        <dbReference type="ARBA" id="ARBA00022801"/>
    </source>
</evidence>